<dbReference type="SUPFAM" id="SSF52922">
    <property type="entry name" value="TK C-terminal domain-like"/>
    <property type="match status" value="1"/>
</dbReference>
<dbReference type="Gene3D" id="3.40.50.970">
    <property type="match status" value="1"/>
</dbReference>
<dbReference type="InterPro" id="IPR009014">
    <property type="entry name" value="Transketo_C/PFOR_II"/>
</dbReference>
<evidence type="ECO:0000256" key="2">
    <source>
        <dbReference type="ARBA" id="ARBA00007131"/>
    </source>
</evidence>
<sequence>MSVAPGLQPESWHLLSLLEQAPGLKALGDTLADLADEGHPVVVGTADLKYSNGLVRFQDRHPDKYLQFGISEQHMVSTAAGLATTGLRPYVATFASFMALLACEQIRTDVAYTRLPVRLIGHHAGITLGFYGTSHHATEDLAITRSIAGLTVIAPADTAALAAVLRATVHHPGPVYFRIGRGRDPDVYPAGTDLEIGKAVEHGTGSDLTLIATGSMVHPALRAAAALTADGYDVGVLDMHTVKPLDEEAVLTAARRSRLLMTVEEHNVLGGLGGAVAELISEHGVPVRLHRHGIRDQYSLIGPPTQLYGHYRLDAPGVEAEARELLRTQGR</sequence>
<dbReference type="FunFam" id="3.40.50.970:FF:000129">
    <property type="entry name" value="Transketolase"/>
    <property type="match status" value="1"/>
</dbReference>
<comment type="similarity">
    <text evidence="2">Belongs to the transketolase family.</text>
</comment>
<protein>
    <submittedName>
        <fullName evidence="5">Transketolase</fullName>
    </submittedName>
</protein>
<keyword evidence="6" id="KW-1185">Reference proteome</keyword>
<dbReference type="InterPro" id="IPR005475">
    <property type="entry name" value="Transketolase-like_Pyr-bd"/>
</dbReference>
<dbReference type="GO" id="GO:0000287">
    <property type="term" value="F:magnesium ion binding"/>
    <property type="evidence" value="ECO:0007669"/>
    <property type="project" value="UniProtKB-ARBA"/>
</dbReference>
<evidence type="ECO:0000256" key="3">
    <source>
        <dbReference type="ARBA" id="ARBA00023052"/>
    </source>
</evidence>
<reference evidence="5" key="1">
    <citation type="submission" date="2020-02" db="EMBL/GenBank/DDBJ databases">
        <title>A new Streptomyces sp. for controlling soil-borne diseases.</title>
        <authorList>
            <person name="Li X."/>
            <person name="Tian Y."/>
            <person name="Gao K."/>
        </authorList>
    </citation>
    <scope>NUCLEOTIDE SEQUENCE [LARGE SCALE GENOMIC DNA]</scope>
    <source>
        <strain evidence="5">0250</strain>
    </source>
</reference>
<dbReference type="InterPro" id="IPR029061">
    <property type="entry name" value="THDP-binding"/>
</dbReference>
<organism evidence="5 6">
    <name type="scientific">Streptomyces rhizosphaericus</name>
    <dbReference type="NCBI Taxonomy" id="114699"/>
    <lineage>
        <taxon>Bacteria</taxon>
        <taxon>Bacillati</taxon>
        <taxon>Actinomycetota</taxon>
        <taxon>Actinomycetes</taxon>
        <taxon>Kitasatosporales</taxon>
        <taxon>Streptomycetaceae</taxon>
        <taxon>Streptomyces</taxon>
        <taxon>Streptomyces violaceusniger group</taxon>
    </lineage>
</organism>
<dbReference type="SMART" id="SM00861">
    <property type="entry name" value="Transket_pyr"/>
    <property type="match status" value="1"/>
</dbReference>
<dbReference type="CDD" id="cd07033">
    <property type="entry name" value="TPP_PYR_DXS_TK_like"/>
    <property type="match status" value="1"/>
</dbReference>
<dbReference type="Pfam" id="PF02779">
    <property type="entry name" value="Transket_pyr"/>
    <property type="match status" value="1"/>
</dbReference>
<dbReference type="AlphaFoldDB" id="A0A6G4A8N7"/>
<evidence type="ECO:0000259" key="4">
    <source>
        <dbReference type="SMART" id="SM00861"/>
    </source>
</evidence>
<dbReference type="InterPro" id="IPR051157">
    <property type="entry name" value="PDH/Transketolase"/>
</dbReference>
<evidence type="ECO:0000313" key="6">
    <source>
        <dbReference type="Proteomes" id="UP000476310"/>
    </source>
</evidence>
<name>A0A6G4A8N7_9ACTN</name>
<evidence type="ECO:0000256" key="1">
    <source>
        <dbReference type="ARBA" id="ARBA00001964"/>
    </source>
</evidence>
<comment type="cofactor">
    <cofactor evidence="1">
        <name>thiamine diphosphate</name>
        <dbReference type="ChEBI" id="CHEBI:58937"/>
    </cofactor>
</comment>
<dbReference type="Proteomes" id="UP000476310">
    <property type="component" value="Unassembled WGS sequence"/>
</dbReference>
<dbReference type="Pfam" id="PF02780">
    <property type="entry name" value="Transketolase_C"/>
    <property type="match status" value="1"/>
</dbReference>
<dbReference type="EMBL" id="JAAIKT010000003">
    <property type="protein sequence ID" value="NEW69733.1"/>
    <property type="molecule type" value="Genomic_DNA"/>
</dbReference>
<dbReference type="SUPFAM" id="SSF52518">
    <property type="entry name" value="Thiamin diphosphate-binding fold (THDP-binding)"/>
    <property type="match status" value="1"/>
</dbReference>
<dbReference type="InterPro" id="IPR033248">
    <property type="entry name" value="Transketolase_C"/>
</dbReference>
<dbReference type="RefSeq" id="WP_164424048.1">
    <property type="nucleotide sequence ID" value="NZ_JAAIKT010000003.1"/>
</dbReference>
<proteinExistence type="inferred from homology"/>
<feature type="domain" description="Transketolase-like pyrimidine-binding" evidence="4">
    <location>
        <begin position="21"/>
        <end position="186"/>
    </location>
</feature>
<dbReference type="PANTHER" id="PTHR43825:SF1">
    <property type="entry name" value="TRANSKETOLASE-LIKE PYRIMIDINE-BINDING DOMAIN-CONTAINING PROTEIN"/>
    <property type="match status" value="1"/>
</dbReference>
<accession>A0A6G4A8N7</accession>
<keyword evidence="3" id="KW-0786">Thiamine pyrophosphate</keyword>
<evidence type="ECO:0000313" key="5">
    <source>
        <dbReference type="EMBL" id="NEW69733.1"/>
    </source>
</evidence>
<comment type="caution">
    <text evidence="5">The sequence shown here is derived from an EMBL/GenBank/DDBJ whole genome shotgun (WGS) entry which is preliminary data.</text>
</comment>
<gene>
    <name evidence="5" type="ORF">G4H13_04720</name>
</gene>
<dbReference type="PANTHER" id="PTHR43825">
    <property type="entry name" value="PYRUVATE DEHYDROGENASE E1 COMPONENT"/>
    <property type="match status" value="1"/>
</dbReference>
<dbReference type="Gene3D" id="3.40.50.920">
    <property type="match status" value="1"/>
</dbReference>